<accession>A0A0E9P9A2</accession>
<evidence type="ECO:0000313" key="1">
    <source>
        <dbReference type="EMBL" id="JAH00852.1"/>
    </source>
</evidence>
<dbReference type="EMBL" id="GBXM01107725">
    <property type="protein sequence ID" value="JAH00852.1"/>
    <property type="molecule type" value="Transcribed_RNA"/>
</dbReference>
<organism evidence="1">
    <name type="scientific">Anguilla anguilla</name>
    <name type="common">European freshwater eel</name>
    <name type="synonym">Muraena anguilla</name>
    <dbReference type="NCBI Taxonomy" id="7936"/>
    <lineage>
        <taxon>Eukaryota</taxon>
        <taxon>Metazoa</taxon>
        <taxon>Chordata</taxon>
        <taxon>Craniata</taxon>
        <taxon>Vertebrata</taxon>
        <taxon>Euteleostomi</taxon>
        <taxon>Actinopterygii</taxon>
        <taxon>Neopterygii</taxon>
        <taxon>Teleostei</taxon>
        <taxon>Anguilliformes</taxon>
        <taxon>Anguillidae</taxon>
        <taxon>Anguilla</taxon>
    </lineage>
</organism>
<reference evidence="1" key="2">
    <citation type="journal article" date="2015" name="Fish Shellfish Immunol.">
        <title>Early steps in the European eel (Anguilla anguilla)-Vibrio vulnificus interaction in the gills: Role of the RtxA13 toxin.</title>
        <authorList>
            <person name="Callol A."/>
            <person name="Pajuelo D."/>
            <person name="Ebbesson L."/>
            <person name="Teles M."/>
            <person name="MacKenzie S."/>
            <person name="Amaro C."/>
        </authorList>
    </citation>
    <scope>NUCLEOTIDE SEQUENCE</scope>
</reference>
<reference evidence="1" key="1">
    <citation type="submission" date="2014-11" db="EMBL/GenBank/DDBJ databases">
        <authorList>
            <person name="Amaro Gonzalez C."/>
        </authorList>
    </citation>
    <scope>NUCLEOTIDE SEQUENCE</scope>
</reference>
<dbReference type="AlphaFoldDB" id="A0A0E9P9A2"/>
<name>A0A0E9P9A2_ANGAN</name>
<sequence length="22" mass="2321">MFTVANSCFVAMVITVCPCRGA</sequence>
<protein>
    <submittedName>
        <fullName evidence="1">Uncharacterized protein</fullName>
    </submittedName>
</protein>
<proteinExistence type="predicted"/>